<dbReference type="STRING" id="1229662.W3X0G9"/>
<reference evidence="2" key="1">
    <citation type="journal article" date="2015" name="BMC Genomics">
        <title>Genomic and transcriptomic analysis of the endophytic fungus Pestalotiopsis fici reveals its lifestyle and high potential for synthesis of natural products.</title>
        <authorList>
            <person name="Wang X."/>
            <person name="Zhang X."/>
            <person name="Liu L."/>
            <person name="Xiang M."/>
            <person name="Wang W."/>
            <person name="Sun X."/>
            <person name="Che Y."/>
            <person name="Guo L."/>
            <person name="Liu G."/>
            <person name="Guo L."/>
            <person name="Wang C."/>
            <person name="Yin W.B."/>
            <person name="Stadler M."/>
            <person name="Zhang X."/>
            <person name="Liu X."/>
        </authorList>
    </citation>
    <scope>NUCLEOTIDE SEQUENCE [LARGE SCALE GENOMIC DNA]</scope>
    <source>
        <strain evidence="2">W106-1 / CGMCC3.15140</strain>
    </source>
</reference>
<dbReference type="AlphaFoldDB" id="W3X0G9"/>
<dbReference type="InParanoid" id="W3X0G9"/>
<dbReference type="EMBL" id="KI912114">
    <property type="protein sequence ID" value="ETS79633.1"/>
    <property type="molecule type" value="Genomic_DNA"/>
</dbReference>
<dbReference type="InterPro" id="IPR050977">
    <property type="entry name" value="Fungal_Meroterpenoid_Isomerase"/>
</dbReference>
<dbReference type="KEGG" id="pfy:PFICI_09486"/>
<organism evidence="1 2">
    <name type="scientific">Pestalotiopsis fici (strain W106-1 / CGMCC3.15140)</name>
    <dbReference type="NCBI Taxonomy" id="1229662"/>
    <lineage>
        <taxon>Eukaryota</taxon>
        <taxon>Fungi</taxon>
        <taxon>Dikarya</taxon>
        <taxon>Ascomycota</taxon>
        <taxon>Pezizomycotina</taxon>
        <taxon>Sordariomycetes</taxon>
        <taxon>Xylariomycetidae</taxon>
        <taxon>Amphisphaeriales</taxon>
        <taxon>Sporocadaceae</taxon>
        <taxon>Pestalotiopsis</taxon>
    </lineage>
</organism>
<dbReference type="InterPro" id="IPR032710">
    <property type="entry name" value="NTF2-like_dom_sf"/>
</dbReference>
<dbReference type="Gene3D" id="3.10.450.50">
    <property type="match status" value="1"/>
</dbReference>
<dbReference type="OrthoDB" id="3758478at2759"/>
<evidence type="ECO:0000313" key="1">
    <source>
        <dbReference type="EMBL" id="ETS79633.1"/>
    </source>
</evidence>
<proteinExistence type="predicted"/>
<dbReference type="PANTHER" id="PTHR39598">
    <property type="entry name" value="AUSTINOL SYNTHESIS PROTEIN F-RELATED"/>
    <property type="match status" value="1"/>
</dbReference>
<dbReference type="OMA" id="NEYMIVL"/>
<dbReference type="Proteomes" id="UP000030651">
    <property type="component" value="Unassembled WGS sequence"/>
</dbReference>
<evidence type="ECO:0000313" key="2">
    <source>
        <dbReference type="Proteomes" id="UP000030651"/>
    </source>
</evidence>
<sequence>MSALRNTLIQTAKSYIDGFNTNTAEGIIASRTPDCKQIIHPSNVPPPWKGPPRSNTEYQAWIVPGFKMIRNVKLSLVEGQDMLVDDVACKVMLHLRSTGETDAGPYANEYMIVLKMTDDGKLIKEIVEFVDSAAVRDIVTAMQQQQAAAE</sequence>
<accession>W3X0G9</accession>
<gene>
    <name evidence="1" type="ORF">PFICI_09486</name>
</gene>
<dbReference type="eggNOG" id="ENOG502T16D">
    <property type="taxonomic scope" value="Eukaryota"/>
</dbReference>
<name>W3X0G9_PESFW</name>
<keyword evidence="2" id="KW-1185">Reference proteome</keyword>
<dbReference type="RefSeq" id="XP_007836258.1">
    <property type="nucleotide sequence ID" value="XM_007838067.1"/>
</dbReference>
<dbReference type="HOGENOM" id="CLU_108113_3_0_1"/>
<protein>
    <recommendedName>
        <fullName evidence="3">SnoaL-like domain-containing protein</fullName>
    </recommendedName>
</protein>
<evidence type="ECO:0008006" key="3">
    <source>
        <dbReference type="Google" id="ProtNLM"/>
    </source>
</evidence>
<dbReference type="SUPFAM" id="SSF54427">
    <property type="entry name" value="NTF2-like"/>
    <property type="match status" value="1"/>
</dbReference>
<dbReference type="PANTHER" id="PTHR39598:SF1">
    <property type="entry name" value="AUSTINOID BIOSYNTHESIS CLUSTERS PROTEIN F-RELATED"/>
    <property type="match status" value="1"/>
</dbReference>
<dbReference type="GeneID" id="19274499"/>